<dbReference type="Gene3D" id="3.30.710.10">
    <property type="entry name" value="Potassium Channel Kv1.1, Chain A"/>
    <property type="match status" value="1"/>
</dbReference>
<dbReference type="EMBL" id="NIVC01000152">
    <property type="protein sequence ID" value="PAA89358.1"/>
    <property type="molecule type" value="Genomic_DNA"/>
</dbReference>
<dbReference type="InterPro" id="IPR011333">
    <property type="entry name" value="SKP1/BTB/POZ_sf"/>
</dbReference>
<evidence type="ECO:0000256" key="1">
    <source>
        <dbReference type="ARBA" id="ARBA00022441"/>
    </source>
</evidence>
<evidence type="ECO:0008006" key="5">
    <source>
        <dbReference type="Google" id="ProtNLM"/>
    </source>
</evidence>
<protein>
    <recommendedName>
        <fullName evidence="5">BTB domain-containing protein</fullName>
    </recommendedName>
</protein>
<dbReference type="Proteomes" id="UP000215902">
    <property type="component" value="Unassembled WGS sequence"/>
</dbReference>
<proteinExistence type="predicted"/>
<dbReference type="SMART" id="SM00612">
    <property type="entry name" value="Kelch"/>
    <property type="match status" value="1"/>
</dbReference>
<feature type="non-terminal residue" evidence="3">
    <location>
        <position position="1"/>
    </location>
</feature>
<dbReference type="InterPro" id="IPR015915">
    <property type="entry name" value="Kelch-typ_b-propeller"/>
</dbReference>
<dbReference type="Pfam" id="PF01344">
    <property type="entry name" value="Kelch_1"/>
    <property type="match status" value="1"/>
</dbReference>
<dbReference type="OrthoDB" id="10027872at2759"/>
<dbReference type="Gene3D" id="2.120.10.80">
    <property type="entry name" value="Kelch-type beta propeller"/>
    <property type="match status" value="1"/>
</dbReference>
<keyword evidence="1" id="KW-0880">Kelch repeat</keyword>
<dbReference type="AlphaFoldDB" id="A0A267GTL5"/>
<organism evidence="3 4">
    <name type="scientific">Macrostomum lignano</name>
    <dbReference type="NCBI Taxonomy" id="282301"/>
    <lineage>
        <taxon>Eukaryota</taxon>
        <taxon>Metazoa</taxon>
        <taxon>Spiralia</taxon>
        <taxon>Lophotrochozoa</taxon>
        <taxon>Platyhelminthes</taxon>
        <taxon>Rhabditophora</taxon>
        <taxon>Macrostomorpha</taxon>
        <taxon>Macrostomida</taxon>
        <taxon>Macrostomidae</taxon>
        <taxon>Macrostomum</taxon>
    </lineage>
</organism>
<dbReference type="SUPFAM" id="SSF117281">
    <property type="entry name" value="Kelch motif"/>
    <property type="match status" value="1"/>
</dbReference>
<name>A0A267GTL5_9PLAT</name>
<comment type="caution">
    <text evidence="3">The sequence shown here is derived from an EMBL/GenBank/DDBJ whole genome shotgun (WGS) entry which is preliminary data.</text>
</comment>
<evidence type="ECO:0000313" key="3">
    <source>
        <dbReference type="EMBL" id="PAA89358.1"/>
    </source>
</evidence>
<sequence>SDESSPSIRIQCGDGEELIVSRADLVLSGGAYFSAMLERSRMSESLTGLVRLPDLQFGQVSEFLRAALHADYSESAGQIDRLWRLLRLAMRFQADQVLQGCCQRLADCAFGSEDEQQRKADPAEPAVPLACALARLSGCRVTGAAAALDRLLSRLAGADLSKLAGSPAWLRCCRRSLHAEVLRRAAVDWPADWLAAASSWSGRHLESTSDFLIDCLRPTERPAGANIDASLAFQRRLLASRKSPPVLLTGHARAPRRASNFGLVEVGRLMPLRSADWTASTPCHVIESRDLQEMHGYCLLSIGDRWLIVGGENAYGRGMWVREVREFTTPPLSSELSATKPELGRLLAELPYPVRDHCVCTDGRRLFVAGGATTYRKLSNKVCYLDLETGIWTSLPPLPSRMYGLRSAAVDDLLIVYHCRTPHIVFCWDLRGPPGQMWTQLSAIDLLSFLYFNRKSTGEKALLIDFLQVKSFSFVGCGRHLLFAFDNAVRGPSPYPGAMAMHFGDFRTLLRCFLDHRAKPEPGGDPEAPFARFTGSREFRIDLLLVREADELARSAAATGTFLAGLASAAATLITDNRDTVWMLEATESDAVRVTECHLSRRRDEVLSMESMVAPLDASTDGHTLATGINDGRLTLLPVTAAAGDDQVADGEPTQYDNDVVCLCDCPEHYGWELDSF</sequence>
<keyword evidence="4" id="KW-1185">Reference proteome</keyword>
<dbReference type="InterPro" id="IPR006652">
    <property type="entry name" value="Kelch_1"/>
</dbReference>
<reference evidence="3 4" key="1">
    <citation type="submission" date="2017-06" db="EMBL/GenBank/DDBJ databases">
        <title>A platform for efficient transgenesis in Macrostomum lignano, a flatworm model organism for stem cell research.</title>
        <authorList>
            <person name="Berezikov E."/>
        </authorList>
    </citation>
    <scope>NUCLEOTIDE SEQUENCE [LARGE SCALE GENOMIC DNA]</scope>
    <source>
        <strain evidence="3">DV1</strain>
        <tissue evidence="3">Whole organism</tissue>
    </source>
</reference>
<keyword evidence="2" id="KW-0677">Repeat</keyword>
<gene>
    <name evidence="3" type="ORF">BOX15_Mlig002147g6</name>
</gene>
<evidence type="ECO:0000256" key="2">
    <source>
        <dbReference type="ARBA" id="ARBA00022737"/>
    </source>
</evidence>
<evidence type="ECO:0000313" key="4">
    <source>
        <dbReference type="Proteomes" id="UP000215902"/>
    </source>
</evidence>
<accession>A0A267GTL5</accession>